<reference evidence="2 3" key="1">
    <citation type="journal article" date="2022" name="Evol. Bioinform. Online">
        <title>Draft Genome Sequence of Oceanobacillus jordanicus Strain GSFE11, a Halotolerant Plant Growth-Promoting Bacterial Endophyte Isolated From the Jordan Valley.</title>
        <authorList>
            <person name="Alhindi T."/>
            <person name="Albdaiwi R."/>
        </authorList>
    </citation>
    <scope>NUCLEOTIDE SEQUENCE [LARGE SCALE GENOMIC DNA]</scope>
    <source>
        <strain evidence="2 3">GSFE11</strain>
    </source>
</reference>
<gene>
    <name evidence="2" type="ORF">K3T81_00170</name>
</gene>
<protein>
    <submittedName>
        <fullName evidence="2">Uncharacterized protein</fullName>
    </submittedName>
</protein>
<name>A0AAW5AV15_9BACI</name>
<evidence type="ECO:0000313" key="2">
    <source>
        <dbReference type="EMBL" id="MCG3417548.1"/>
    </source>
</evidence>
<dbReference type="Proteomes" id="UP001199631">
    <property type="component" value="Unassembled WGS sequence"/>
</dbReference>
<proteinExistence type="predicted"/>
<dbReference type="EMBL" id="JAIFZM010000001">
    <property type="protein sequence ID" value="MCG3417548.1"/>
    <property type="molecule type" value="Genomic_DNA"/>
</dbReference>
<evidence type="ECO:0000313" key="3">
    <source>
        <dbReference type="Proteomes" id="UP001199631"/>
    </source>
</evidence>
<keyword evidence="3" id="KW-1185">Reference proteome</keyword>
<accession>A0AAW5AV15</accession>
<sequence>MIQDEVITGSGFYTREEAKIRIAELREEEYDLKHTLSKLQNTQETNENIMKEVSTDFLKEQLKEF</sequence>
<organism evidence="2 3">
    <name type="scientific">Oceanobacillus jordanicus</name>
    <dbReference type="NCBI Taxonomy" id="2867266"/>
    <lineage>
        <taxon>Bacteria</taxon>
        <taxon>Bacillati</taxon>
        <taxon>Bacillota</taxon>
        <taxon>Bacilli</taxon>
        <taxon>Bacillales</taxon>
        <taxon>Bacillaceae</taxon>
        <taxon>Oceanobacillus</taxon>
    </lineage>
</organism>
<dbReference type="RefSeq" id="WP_238017274.1">
    <property type="nucleotide sequence ID" value="NZ_JAIFZM010000001.1"/>
</dbReference>
<dbReference type="AlphaFoldDB" id="A0AAW5AV15"/>
<feature type="coiled-coil region" evidence="1">
    <location>
        <begin position="15"/>
        <end position="52"/>
    </location>
</feature>
<comment type="caution">
    <text evidence="2">The sequence shown here is derived from an EMBL/GenBank/DDBJ whole genome shotgun (WGS) entry which is preliminary data.</text>
</comment>
<keyword evidence="1" id="KW-0175">Coiled coil</keyword>
<evidence type="ECO:0000256" key="1">
    <source>
        <dbReference type="SAM" id="Coils"/>
    </source>
</evidence>